<name>A0A1H0II41_9SPHI</name>
<dbReference type="Proteomes" id="UP000183200">
    <property type="component" value="Unassembled WGS sequence"/>
</dbReference>
<reference evidence="2" key="1">
    <citation type="submission" date="2016-10" db="EMBL/GenBank/DDBJ databases">
        <authorList>
            <person name="Varghese N."/>
            <person name="Submissions S."/>
        </authorList>
    </citation>
    <scope>NUCLEOTIDE SEQUENCE [LARGE SCALE GENOMIC DNA]</scope>
    <source>
        <strain evidence="2">DSM 19110</strain>
    </source>
</reference>
<dbReference type="EMBL" id="FNGY01000013">
    <property type="protein sequence ID" value="SDO31139.1"/>
    <property type="molecule type" value="Genomic_DNA"/>
</dbReference>
<dbReference type="AlphaFoldDB" id="A0A1H0II41"/>
<proteinExistence type="predicted"/>
<accession>A0A1H0II41</accession>
<sequence>MNVLYQARILMKRWCIKTNTKIYDVQQLVDGVDLFKVEVSGCFYEVYKSSSGEWRLLYHLPNCRELPLESLGNMIDNEMLSLHKGGSREL</sequence>
<gene>
    <name evidence="1" type="ORF">SAMN05421820_113164</name>
</gene>
<keyword evidence="2" id="KW-1185">Reference proteome</keyword>
<evidence type="ECO:0000313" key="1">
    <source>
        <dbReference type="EMBL" id="SDO31139.1"/>
    </source>
</evidence>
<organism evidence="1 2">
    <name type="scientific">Pedobacter steynii</name>
    <dbReference type="NCBI Taxonomy" id="430522"/>
    <lineage>
        <taxon>Bacteria</taxon>
        <taxon>Pseudomonadati</taxon>
        <taxon>Bacteroidota</taxon>
        <taxon>Sphingobacteriia</taxon>
        <taxon>Sphingobacteriales</taxon>
        <taxon>Sphingobacteriaceae</taxon>
        <taxon>Pedobacter</taxon>
    </lineage>
</organism>
<protein>
    <submittedName>
        <fullName evidence="1">Uncharacterized protein</fullName>
    </submittedName>
</protein>
<evidence type="ECO:0000313" key="2">
    <source>
        <dbReference type="Proteomes" id="UP000183200"/>
    </source>
</evidence>